<evidence type="ECO:0000256" key="7">
    <source>
        <dbReference type="ARBA" id="ARBA00022927"/>
    </source>
</evidence>
<evidence type="ECO:0000259" key="15">
    <source>
        <dbReference type="Pfam" id="PF02096"/>
    </source>
</evidence>
<dbReference type="NCBIfam" id="TIGR03593">
    <property type="entry name" value="yidC_nterm"/>
    <property type="match status" value="1"/>
</dbReference>
<evidence type="ECO:0000256" key="10">
    <source>
        <dbReference type="ARBA" id="ARBA00023186"/>
    </source>
</evidence>
<evidence type="ECO:0000313" key="17">
    <source>
        <dbReference type="EMBL" id="MBA5247686.1"/>
    </source>
</evidence>
<keyword evidence="9 13" id="KW-0472">Membrane</keyword>
<dbReference type="RefSeq" id="WP_181887777.1">
    <property type="nucleotide sequence ID" value="NZ_CP059472.1"/>
</dbReference>
<keyword evidence="4 13" id="KW-0813">Transport</keyword>
<dbReference type="EMBL" id="JACEUX010000003">
    <property type="protein sequence ID" value="MBA5247686.1"/>
    <property type="molecule type" value="Genomic_DNA"/>
</dbReference>
<dbReference type="InterPro" id="IPR038221">
    <property type="entry name" value="YidC_periplasmic_sf"/>
</dbReference>
<evidence type="ECO:0000256" key="11">
    <source>
        <dbReference type="ARBA" id="ARBA00033245"/>
    </source>
</evidence>
<dbReference type="HAMAP" id="MF_01810">
    <property type="entry name" value="YidC_type1"/>
    <property type="match status" value="1"/>
</dbReference>
<feature type="domain" description="Membrane insertase YidC/Oxa/ALB C-terminal" evidence="15">
    <location>
        <begin position="347"/>
        <end position="544"/>
    </location>
</feature>
<reference evidence="18 19" key="1">
    <citation type="submission" date="2020-07" db="EMBL/GenBank/DDBJ databases">
        <title>Chryseobacterium sp.cx-624.</title>
        <authorList>
            <person name="Yang C."/>
        </authorList>
    </citation>
    <scope>NUCLEOTIDE SEQUENCE [LARGE SCALE GENOMIC DNA]</scope>
    <source>
        <strain evidence="19">cx-624</strain>
        <strain evidence="18">Cx-624</strain>
    </source>
</reference>
<dbReference type="CDD" id="cd19961">
    <property type="entry name" value="EcYidC-like_peri"/>
    <property type="match status" value="1"/>
</dbReference>
<dbReference type="AlphaFoldDB" id="A0A7D7LRY2"/>
<evidence type="ECO:0000313" key="18">
    <source>
        <dbReference type="EMBL" id="QMS99434.1"/>
    </source>
</evidence>
<evidence type="ECO:0000259" key="16">
    <source>
        <dbReference type="Pfam" id="PF14849"/>
    </source>
</evidence>
<evidence type="ECO:0000256" key="14">
    <source>
        <dbReference type="SAM" id="MobiDB-lite"/>
    </source>
</evidence>
<keyword evidence="5 13" id="KW-1003">Cell membrane</keyword>
<dbReference type="GO" id="GO:0051205">
    <property type="term" value="P:protein insertion into membrane"/>
    <property type="evidence" value="ECO:0007669"/>
    <property type="project" value="TreeGrafter"/>
</dbReference>
<evidence type="ECO:0000256" key="2">
    <source>
        <dbReference type="ARBA" id="ARBA00010527"/>
    </source>
</evidence>
<feature type="compositionally biased region" description="Basic and acidic residues" evidence="14">
    <location>
        <begin position="561"/>
        <end position="580"/>
    </location>
</feature>
<dbReference type="KEGG" id="cbau:H1R16_05360"/>
<dbReference type="Pfam" id="PF14849">
    <property type="entry name" value="YidC_periplas"/>
    <property type="match status" value="1"/>
</dbReference>
<evidence type="ECO:0000313" key="19">
    <source>
        <dbReference type="Proteomes" id="UP000515349"/>
    </source>
</evidence>
<dbReference type="InterPro" id="IPR028055">
    <property type="entry name" value="YidC/Oxa/ALB_C"/>
</dbReference>
<feature type="transmembrane region" description="Helical" evidence="13">
    <location>
        <begin position="12"/>
        <end position="29"/>
    </location>
</feature>
<keyword evidence="6 13" id="KW-0812">Transmembrane</keyword>
<feature type="domain" description="Membrane insertase YidC N-terminal" evidence="16">
    <location>
        <begin position="70"/>
        <end position="323"/>
    </location>
</feature>
<dbReference type="PANTHER" id="PTHR12428">
    <property type="entry name" value="OXA1"/>
    <property type="match status" value="1"/>
</dbReference>
<comment type="function">
    <text evidence="13">Required for the insertion and/or proper folding and/or complex formation of integral membrane proteins into the membrane. Involved in integration of membrane proteins that insert both dependently and independently of the Sec translocase complex, as well as at least some lipoproteins. Aids folding of multispanning membrane proteins.</text>
</comment>
<evidence type="ECO:0000256" key="12">
    <source>
        <dbReference type="ARBA" id="ARBA00033342"/>
    </source>
</evidence>
<dbReference type="InterPro" id="IPR001708">
    <property type="entry name" value="YidC/ALB3/OXA1/COX18"/>
</dbReference>
<feature type="transmembrane region" description="Helical" evidence="13">
    <location>
        <begin position="506"/>
        <end position="522"/>
    </location>
</feature>
<evidence type="ECO:0000256" key="1">
    <source>
        <dbReference type="ARBA" id="ARBA00004429"/>
    </source>
</evidence>
<sequence>MQQNNGLDRNQIILFMLFSLIMMGAMFYFQPAPEEPAATTAQVPQTATSATPAAMTNLNDSLKTAAISQVELKNKELRLVISTLGGQISTVELNEYKAYNKETDTNDKNLLLFDKNNSAYGFRFKDKTGKLLNTRDLVFTPKQNGNSVTMQAGINGAVIQFIYTLQDKYTVDFNVKTQGLSKLVSGQNAEFIWDHSARQMEKGRSQEQTHTEFNYAFDNYGSFDYDGRTTMEETEETLNWIAIKQQFFTAVLEPQSGFTNSFGSQESIEEGEFLKKFSFSAQTAMSGGEFNQNFKWYFMPLDLNLLKDYGKNFDELLPLGWSFIGTMNRWFFMPMYNIIAGWGLTAGWVIFLMTIIVKLILSPIMFKQHKLSAMMRVIRPEIDEVNAKHKGGDAMKKQQEVMAVYRKAGVNQMAGCLPALVQIPIFYALFRFFPNFIDLRGQSFWFAKDLTAYDDVIKLPFNLPVFGWDHISIFALACTVVILIYTVMTSGNIQQPQQEGMPNMKVLMYIFPITFFFFLNTSSSGLSWYYFVSNALNIFIILAIKYLILDEKKIHAQIQENKTKAPKPEGKFQKRMREMMEQAQEQQKQQQKQTGKKK</sequence>
<dbReference type="GO" id="GO:0032977">
    <property type="term" value="F:membrane insertase activity"/>
    <property type="evidence" value="ECO:0007669"/>
    <property type="project" value="InterPro"/>
</dbReference>
<dbReference type="CDD" id="cd20070">
    <property type="entry name" value="5TM_YidC_Alb3"/>
    <property type="match status" value="1"/>
</dbReference>
<dbReference type="Gene3D" id="2.70.98.90">
    <property type="match status" value="1"/>
</dbReference>
<proteinExistence type="inferred from homology"/>
<keyword evidence="8 13" id="KW-1133">Transmembrane helix</keyword>
<comment type="subunit">
    <text evidence="13">Interacts with the Sec translocase complex via SecD. Specifically interacts with transmembrane segments of nascent integral membrane proteins during membrane integration.</text>
</comment>
<comment type="subcellular location">
    <subcellularLocation>
        <location evidence="1">Cell inner membrane</location>
        <topology evidence="1">Multi-pass membrane protein</topology>
    </subcellularLocation>
    <subcellularLocation>
        <location evidence="13">Cell membrane</location>
        <topology evidence="13">Multi-pass membrane protein</topology>
    </subcellularLocation>
</comment>
<reference evidence="20" key="2">
    <citation type="submission" date="2020-07" db="EMBL/GenBank/DDBJ databases">
        <title>Flavobacterium sp. xlx-214.</title>
        <authorList>
            <person name="Yang C."/>
        </authorList>
    </citation>
    <scope>NUCLEOTIDE SEQUENCE [LARGE SCALE GENOMIC DNA]</scope>
    <source>
        <strain evidence="20">CX-624</strain>
    </source>
</reference>
<evidence type="ECO:0000256" key="9">
    <source>
        <dbReference type="ARBA" id="ARBA00023136"/>
    </source>
</evidence>
<protein>
    <recommendedName>
        <fullName evidence="3 13">Membrane protein insertase YidC</fullName>
    </recommendedName>
    <alternativeName>
        <fullName evidence="12 13">Foldase YidC</fullName>
    </alternativeName>
    <alternativeName>
        <fullName evidence="11 13">Membrane integrase YidC</fullName>
    </alternativeName>
    <alternativeName>
        <fullName evidence="13">Membrane protein YidC</fullName>
    </alternativeName>
</protein>
<dbReference type="InterPro" id="IPR047196">
    <property type="entry name" value="YidC_ALB_C"/>
</dbReference>
<feature type="compositionally biased region" description="Low complexity" evidence="14">
    <location>
        <begin position="581"/>
        <end position="598"/>
    </location>
</feature>
<reference evidence="17" key="3">
    <citation type="submission" date="2020-07" db="EMBL/GenBank/DDBJ databases">
        <authorList>
            <person name="Yang C."/>
        </authorList>
    </citation>
    <scope>NUCLEOTIDE SEQUENCE</scope>
    <source>
        <strain evidence="17">Cx-624</strain>
    </source>
</reference>
<feature type="transmembrane region" description="Helical" evidence="13">
    <location>
        <begin position="339"/>
        <end position="366"/>
    </location>
</feature>
<gene>
    <name evidence="13 18" type="primary">yidC</name>
    <name evidence="18" type="ORF">H1R16_05360</name>
    <name evidence="17" type="ORF">H2507_10950</name>
</gene>
<feature type="transmembrane region" description="Helical" evidence="13">
    <location>
        <begin position="414"/>
        <end position="433"/>
    </location>
</feature>
<dbReference type="Proteomes" id="UP000515349">
    <property type="component" value="Chromosome"/>
</dbReference>
<evidence type="ECO:0000256" key="6">
    <source>
        <dbReference type="ARBA" id="ARBA00022692"/>
    </source>
</evidence>
<dbReference type="EMBL" id="CP059472">
    <property type="protein sequence ID" value="QMS99434.1"/>
    <property type="molecule type" value="Genomic_DNA"/>
</dbReference>
<keyword evidence="10 13" id="KW-0143">Chaperone</keyword>
<dbReference type="NCBIfam" id="NF002356">
    <property type="entry name" value="PRK01318.2-3"/>
    <property type="match status" value="1"/>
</dbReference>
<dbReference type="Pfam" id="PF02096">
    <property type="entry name" value="60KD_IMP"/>
    <property type="match status" value="1"/>
</dbReference>
<dbReference type="PRINTS" id="PR00701">
    <property type="entry name" value="60KDINNERMP"/>
</dbReference>
<dbReference type="GO" id="GO:0005886">
    <property type="term" value="C:plasma membrane"/>
    <property type="evidence" value="ECO:0007669"/>
    <property type="project" value="UniProtKB-SubCell"/>
</dbReference>
<feature type="transmembrane region" description="Helical" evidence="13">
    <location>
        <begin position="528"/>
        <end position="548"/>
    </location>
</feature>
<dbReference type="GO" id="GO:0015031">
    <property type="term" value="P:protein transport"/>
    <property type="evidence" value="ECO:0007669"/>
    <property type="project" value="UniProtKB-KW"/>
</dbReference>
<feature type="region of interest" description="Disordered" evidence="14">
    <location>
        <begin position="559"/>
        <end position="598"/>
    </location>
</feature>
<evidence type="ECO:0000256" key="4">
    <source>
        <dbReference type="ARBA" id="ARBA00022448"/>
    </source>
</evidence>
<comment type="similarity">
    <text evidence="2 13">Belongs to the OXA1/ALB3/YidC family. Type 1 subfamily.</text>
</comment>
<organism evidence="18 19">
    <name type="scientific">Marnyiella aurantia</name>
    <dbReference type="NCBI Taxonomy" id="2758037"/>
    <lineage>
        <taxon>Bacteria</taxon>
        <taxon>Pseudomonadati</taxon>
        <taxon>Bacteroidota</taxon>
        <taxon>Flavobacteriia</taxon>
        <taxon>Flavobacteriales</taxon>
        <taxon>Weeksellaceae</taxon>
        <taxon>Marnyiella</taxon>
    </lineage>
</organism>
<accession>A0A7D7LRY2</accession>
<dbReference type="PANTHER" id="PTHR12428:SF65">
    <property type="entry name" value="CYTOCHROME C OXIDASE ASSEMBLY PROTEIN COX18, MITOCHONDRIAL"/>
    <property type="match status" value="1"/>
</dbReference>
<evidence type="ECO:0000313" key="20">
    <source>
        <dbReference type="Proteomes" id="UP000539710"/>
    </source>
</evidence>
<evidence type="ECO:0000256" key="13">
    <source>
        <dbReference type="HAMAP-Rule" id="MF_01810"/>
    </source>
</evidence>
<name>A0A7D7LRY2_9FLAO</name>
<keyword evidence="7 13" id="KW-0653">Protein transport</keyword>
<evidence type="ECO:0000256" key="5">
    <source>
        <dbReference type="ARBA" id="ARBA00022475"/>
    </source>
</evidence>
<feature type="transmembrane region" description="Helical" evidence="13">
    <location>
        <begin position="465"/>
        <end position="485"/>
    </location>
</feature>
<keyword evidence="20" id="KW-1185">Reference proteome</keyword>
<dbReference type="InterPro" id="IPR019998">
    <property type="entry name" value="Membr_insert_YidC"/>
</dbReference>
<dbReference type="NCBIfam" id="TIGR03592">
    <property type="entry name" value="yidC_oxa1_cterm"/>
    <property type="match status" value="1"/>
</dbReference>
<dbReference type="InterPro" id="IPR028053">
    <property type="entry name" value="Membr_insert_YidC_N"/>
</dbReference>
<evidence type="ECO:0000256" key="3">
    <source>
        <dbReference type="ARBA" id="ARBA00015325"/>
    </source>
</evidence>
<evidence type="ECO:0000256" key="8">
    <source>
        <dbReference type="ARBA" id="ARBA00022989"/>
    </source>
</evidence>
<dbReference type="Proteomes" id="UP000539710">
    <property type="component" value="Unassembled WGS sequence"/>
</dbReference>